<proteinExistence type="predicted"/>
<keyword evidence="2" id="KW-1185">Reference proteome</keyword>
<sequence length="192" mass="22829">MLFTNHTPTGRLNEMRKEIKTYYYGPPKAHLYTMETCHYSTLLNPSKDVNESRRGIVRYLVCNPIILMIIRGLKHEHCTHFNELTFIPNIDTCTDICCYKIQDQFTKSLNRNFSYYIFEAIISKLSCVSTQNVSNLKTHKIFHPKEKHKQKKKQHRRSIYKIFKVTDKFMTFSHNFQHLIDKEVSDIFEALS</sequence>
<dbReference type="EMBL" id="CVRI01000010">
    <property type="protein sequence ID" value="CRK88877.1"/>
    <property type="molecule type" value="Genomic_DNA"/>
</dbReference>
<reference evidence="1 2" key="1">
    <citation type="submission" date="2015-04" db="EMBL/GenBank/DDBJ databases">
        <authorList>
            <person name="Syromyatnikov M.Y."/>
            <person name="Popov V.N."/>
        </authorList>
    </citation>
    <scope>NUCLEOTIDE SEQUENCE [LARGE SCALE GENOMIC DNA]</scope>
</reference>
<accession>A0A1J1HLH0</accession>
<dbReference type="AlphaFoldDB" id="A0A1J1HLH0"/>
<gene>
    <name evidence="1" type="ORF">CLUMA_CG002706</name>
</gene>
<protein>
    <submittedName>
        <fullName evidence="1">CLUMA_CG002706, isoform A</fullName>
    </submittedName>
</protein>
<evidence type="ECO:0000313" key="1">
    <source>
        <dbReference type="EMBL" id="CRK88877.1"/>
    </source>
</evidence>
<dbReference type="Proteomes" id="UP000183832">
    <property type="component" value="Unassembled WGS sequence"/>
</dbReference>
<organism evidence="1 2">
    <name type="scientific">Clunio marinus</name>
    <dbReference type="NCBI Taxonomy" id="568069"/>
    <lineage>
        <taxon>Eukaryota</taxon>
        <taxon>Metazoa</taxon>
        <taxon>Ecdysozoa</taxon>
        <taxon>Arthropoda</taxon>
        <taxon>Hexapoda</taxon>
        <taxon>Insecta</taxon>
        <taxon>Pterygota</taxon>
        <taxon>Neoptera</taxon>
        <taxon>Endopterygota</taxon>
        <taxon>Diptera</taxon>
        <taxon>Nematocera</taxon>
        <taxon>Chironomoidea</taxon>
        <taxon>Chironomidae</taxon>
        <taxon>Clunio</taxon>
    </lineage>
</organism>
<name>A0A1J1HLH0_9DIPT</name>
<evidence type="ECO:0000313" key="2">
    <source>
        <dbReference type="Proteomes" id="UP000183832"/>
    </source>
</evidence>